<comment type="caution">
    <text evidence="4">The sequence shown here is derived from an EMBL/GenBank/DDBJ whole genome shotgun (WGS) entry which is preliminary data.</text>
</comment>
<dbReference type="Pfam" id="PF00132">
    <property type="entry name" value="Hexapep"/>
    <property type="match status" value="1"/>
</dbReference>
<evidence type="ECO:0000256" key="3">
    <source>
        <dbReference type="SAM" id="MobiDB-lite"/>
    </source>
</evidence>
<evidence type="ECO:0000313" key="5">
    <source>
        <dbReference type="Proteomes" id="UP001157125"/>
    </source>
</evidence>
<gene>
    <name evidence="4" type="ORF">GCM10025876_25650</name>
</gene>
<dbReference type="InterPro" id="IPR011004">
    <property type="entry name" value="Trimer_LpxA-like_sf"/>
</dbReference>
<organism evidence="4 5">
    <name type="scientific">Demequina litorisediminis</name>
    <dbReference type="NCBI Taxonomy" id="1849022"/>
    <lineage>
        <taxon>Bacteria</taxon>
        <taxon>Bacillati</taxon>
        <taxon>Actinomycetota</taxon>
        <taxon>Actinomycetes</taxon>
        <taxon>Micrococcales</taxon>
        <taxon>Demequinaceae</taxon>
        <taxon>Demequina</taxon>
    </lineage>
</organism>
<protein>
    <recommendedName>
        <fullName evidence="6">Acyltransferase</fullName>
    </recommendedName>
</protein>
<dbReference type="InterPro" id="IPR018357">
    <property type="entry name" value="Hexapep_transf_CS"/>
</dbReference>
<evidence type="ECO:0000256" key="1">
    <source>
        <dbReference type="ARBA" id="ARBA00022679"/>
    </source>
</evidence>
<dbReference type="PANTHER" id="PTHR23416">
    <property type="entry name" value="SIALIC ACID SYNTHASE-RELATED"/>
    <property type="match status" value="1"/>
</dbReference>
<dbReference type="EMBL" id="BSUN01000001">
    <property type="protein sequence ID" value="GMA36361.1"/>
    <property type="molecule type" value="Genomic_DNA"/>
</dbReference>
<dbReference type="InterPro" id="IPR001451">
    <property type="entry name" value="Hexapep"/>
</dbReference>
<feature type="compositionally biased region" description="Basic and acidic residues" evidence="3">
    <location>
        <begin position="266"/>
        <end position="283"/>
    </location>
</feature>
<dbReference type="Gene3D" id="2.160.10.10">
    <property type="entry name" value="Hexapeptide repeat proteins"/>
    <property type="match status" value="1"/>
</dbReference>
<keyword evidence="5" id="KW-1185">Reference proteome</keyword>
<sequence length="283" mass="29989">MTVITVLESFEDADGNVVEYRGTKPQGKIRVAFSGSGNRLVVHPGASLEGLDVSFDCNNGTMRIGNNPRGRKITVTARIGEDSTIDLGDDLSTTGRLAMSVAEGGTIRLAAGVMVAAECQIRADDAHPIFSIRTGKRVNPVKDIEIGEHVWLGMRSVVLGGARIERGSVIGLGSVVTGHVPNNCVAVGAPARVVRRDIAWERTHLTLKPPYYKPDAASLGDLSPYWDLTEAPEAPARPRACASACGASSPGADAPGARGHFPAGRDTSRRTRDDAARRTREAE</sequence>
<feature type="region of interest" description="Disordered" evidence="3">
    <location>
        <begin position="240"/>
        <end position="283"/>
    </location>
</feature>
<dbReference type="PROSITE" id="PS00101">
    <property type="entry name" value="HEXAPEP_TRANSFERASES"/>
    <property type="match status" value="1"/>
</dbReference>
<name>A0ABQ6IGR5_9MICO</name>
<evidence type="ECO:0008006" key="6">
    <source>
        <dbReference type="Google" id="ProtNLM"/>
    </source>
</evidence>
<dbReference type="RefSeq" id="WP_431308421.1">
    <property type="nucleotide sequence ID" value="NZ_BSUN01000001.1"/>
</dbReference>
<accession>A0ABQ6IGR5</accession>
<dbReference type="CDD" id="cd04647">
    <property type="entry name" value="LbH_MAT_like"/>
    <property type="match status" value="1"/>
</dbReference>
<proteinExistence type="predicted"/>
<reference evidence="5" key="1">
    <citation type="journal article" date="2019" name="Int. J. Syst. Evol. Microbiol.">
        <title>The Global Catalogue of Microorganisms (GCM) 10K type strain sequencing project: providing services to taxonomists for standard genome sequencing and annotation.</title>
        <authorList>
            <consortium name="The Broad Institute Genomics Platform"/>
            <consortium name="The Broad Institute Genome Sequencing Center for Infectious Disease"/>
            <person name="Wu L."/>
            <person name="Ma J."/>
        </authorList>
    </citation>
    <scope>NUCLEOTIDE SEQUENCE [LARGE SCALE GENOMIC DNA]</scope>
    <source>
        <strain evidence="5">NBRC 112299</strain>
    </source>
</reference>
<dbReference type="SUPFAM" id="SSF51161">
    <property type="entry name" value="Trimeric LpxA-like enzymes"/>
    <property type="match status" value="1"/>
</dbReference>
<keyword evidence="1" id="KW-0808">Transferase</keyword>
<dbReference type="InterPro" id="IPR051159">
    <property type="entry name" value="Hexapeptide_acetyltransf"/>
</dbReference>
<evidence type="ECO:0000256" key="2">
    <source>
        <dbReference type="ARBA" id="ARBA00022737"/>
    </source>
</evidence>
<keyword evidence="2" id="KW-0677">Repeat</keyword>
<dbReference type="PANTHER" id="PTHR23416:SF78">
    <property type="entry name" value="LIPOPOLYSACCHARIDE BIOSYNTHESIS O-ACETYL TRANSFERASE WBBJ-RELATED"/>
    <property type="match status" value="1"/>
</dbReference>
<dbReference type="Proteomes" id="UP001157125">
    <property type="component" value="Unassembled WGS sequence"/>
</dbReference>
<evidence type="ECO:0000313" key="4">
    <source>
        <dbReference type="EMBL" id="GMA36361.1"/>
    </source>
</evidence>
<feature type="compositionally biased region" description="Low complexity" evidence="3">
    <location>
        <begin position="240"/>
        <end position="258"/>
    </location>
</feature>